<keyword evidence="4 8" id="KW-0812">Transmembrane</keyword>
<evidence type="ECO:0000256" key="7">
    <source>
        <dbReference type="ARBA" id="ARBA00023237"/>
    </source>
</evidence>
<evidence type="ECO:0000256" key="6">
    <source>
        <dbReference type="ARBA" id="ARBA00023136"/>
    </source>
</evidence>
<dbReference type="GO" id="GO:0009279">
    <property type="term" value="C:cell outer membrane"/>
    <property type="evidence" value="ECO:0007669"/>
    <property type="project" value="UniProtKB-SubCell"/>
</dbReference>
<keyword evidence="13" id="KW-1185">Reference proteome</keyword>
<evidence type="ECO:0000313" key="13">
    <source>
        <dbReference type="Proteomes" id="UP000219281"/>
    </source>
</evidence>
<keyword evidence="6 8" id="KW-0472">Membrane</keyword>
<evidence type="ECO:0000259" key="10">
    <source>
        <dbReference type="Pfam" id="PF00593"/>
    </source>
</evidence>
<dbReference type="InterPro" id="IPR039426">
    <property type="entry name" value="TonB-dep_rcpt-like"/>
</dbReference>
<dbReference type="OrthoDB" id="9768177at2"/>
<evidence type="ECO:0000256" key="1">
    <source>
        <dbReference type="ARBA" id="ARBA00004571"/>
    </source>
</evidence>
<dbReference type="InterPro" id="IPR037066">
    <property type="entry name" value="Plug_dom_sf"/>
</dbReference>
<dbReference type="InterPro" id="IPR008969">
    <property type="entry name" value="CarboxyPept-like_regulatory"/>
</dbReference>
<dbReference type="InterPro" id="IPR023997">
    <property type="entry name" value="TonB-dep_OMP_SusC/RagA_CS"/>
</dbReference>
<dbReference type="FunFam" id="2.170.130.10:FF:000008">
    <property type="entry name" value="SusC/RagA family TonB-linked outer membrane protein"/>
    <property type="match status" value="1"/>
</dbReference>
<evidence type="ECO:0000256" key="9">
    <source>
        <dbReference type="RuleBase" id="RU003357"/>
    </source>
</evidence>
<comment type="subcellular location">
    <subcellularLocation>
        <location evidence="1 8">Cell outer membrane</location>
        <topology evidence="1 8">Multi-pass membrane protein</topology>
    </subcellularLocation>
</comment>
<keyword evidence="5 9" id="KW-0798">TonB box</keyword>
<keyword evidence="2 8" id="KW-0813">Transport</keyword>
<dbReference type="Gene3D" id="2.40.170.20">
    <property type="entry name" value="TonB-dependent receptor, beta-barrel domain"/>
    <property type="match status" value="1"/>
</dbReference>
<evidence type="ECO:0000256" key="3">
    <source>
        <dbReference type="ARBA" id="ARBA00022452"/>
    </source>
</evidence>
<name>A0A286A060_9SPHI</name>
<protein>
    <submittedName>
        <fullName evidence="12">TonB-linked outer membrane protein, SusC/RagA family</fullName>
    </submittedName>
</protein>
<comment type="similarity">
    <text evidence="8 9">Belongs to the TonB-dependent receptor family.</text>
</comment>
<feature type="domain" description="TonB-dependent receptor plug" evidence="11">
    <location>
        <begin position="228"/>
        <end position="333"/>
    </location>
</feature>
<dbReference type="SUPFAM" id="SSF56935">
    <property type="entry name" value="Porins"/>
    <property type="match status" value="1"/>
</dbReference>
<dbReference type="AlphaFoldDB" id="A0A286A060"/>
<proteinExistence type="inferred from homology"/>
<dbReference type="InterPro" id="IPR012910">
    <property type="entry name" value="Plug_dom"/>
</dbReference>
<evidence type="ECO:0000256" key="2">
    <source>
        <dbReference type="ARBA" id="ARBA00022448"/>
    </source>
</evidence>
<dbReference type="Gene3D" id="2.170.130.10">
    <property type="entry name" value="TonB-dependent receptor, plug domain"/>
    <property type="match status" value="1"/>
</dbReference>
<dbReference type="NCBIfam" id="TIGR04056">
    <property type="entry name" value="OMP_RagA_SusC"/>
    <property type="match status" value="1"/>
</dbReference>
<dbReference type="SUPFAM" id="SSF49464">
    <property type="entry name" value="Carboxypeptidase regulatory domain-like"/>
    <property type="match status" value="1"/>
</dbReference>
<dbReference type="EMBL" id="OCMT01000002">
    <property type="protein sequence ID" value="SOD15293.1"/>
    <property type="molecule type" value="Genomic_DNA"/>
</dbReference>
<dbReference type="InterPro" id="IPR000531">
    <property type="entry name" value="Beta-barrel_TonB"/>
</dbReference>
<evidence type="ECO:0000256" key="4">
    <source>
        <dbReference type="ARBA" id="ARBA00022692"/>
    </source>
</evidence>
<organism evidence="12 13">
    <name type="scientific">Pedobacter xixiisoli</name>
    <dbReference type="NCBI Taxonomy" id="1476464"/>
    <lineage>
        <taxon>Bacteria</taxon>
        <taxon>Pseudomonadati</taxon>
        <taxon>Bacteroidota</taxon>
        <taxon>Sphingobacteriia</taxon>
        <taxon>Sphingobacteriales</taxon>
        <taxon>Sphingobacteriaceae</taxon>
        <taxon>Pedobacter</taxon>
    </lineage>
</organism>
<dbReference type="RefSeq" id="WP_097131921.1">
    <property type="nucleotide sequence ID" value="NZ_SSBV01000002.1"/>
</dbReference>
<dbReference type="InterPro" id="IPR036942">
    <property type="entry name" value="Beta-barrel_TonB_sf"/>
</dbReference>
<keyword evidence="7 8" id="KW-0998">Cell outer membrane</keyword>
<sequence length="1150" mass="125755">MILNLGVKTVFKQFTIPKTLVKAMKITTLLITIACLQVSAKGYGQLISLTAKNKPIITVFSDIEKQSGYSFFWKGNDINQLNVSVNIKSANIDDAVSTLLKELPYTYTIAKKTIVIQPKNKIAISDNVSSVQAFIDIKVKVLDTTKLALPGANITIKETGRNYSTDLNGEITLKQLTLGNTLVVSYLGFIAREIQITDATPTTLEVVLKASASALQEIVVVGYGSEKKQNITTAISSVQSKTIEKLSITRVEQALQGNAPGVLVLNQNGQPGDKPMIRIRGTGTNNSPDPLFIVDGFPVSTIEYLNPGDIERMDVLKDAASSAIYGARGANGVILITTKKGTTGKPQLSYDGYYGVQNAWRKLDVLNATQYAEMMNVGAINANPTNPLPYPNPSALGNGTNWQDALFQSNVPIFDHQVSASGGNDKSTYLAKFSYFGQEGVIGGKSSEFTRYTFRLNVDQKITDFLKIGTNLNYINTDRRAIFDNGDQGGHVLGNAISIDPITPLYETDPAKLAGYNANAVRDANGIFGISPEATFANPLAQIAIINGNRKIDKLLGNVYAELSILKNLKFRSSYGIDLANENVNSYTPIYYLLPTSNQTFSRVTTNFYRTNTWQVENVLSYNLDVKKHNIQLIAGQSAYKYFTQNLSGSRNDNSPIDPNLAYIDVATDITSSVNGGGADRRTLASYFGRFAYSYDDKYLLSGIIRRDGSSRFGRNNPYATFPSISGGWVVSKESFFDVNAISFLKVRASWGQNGNENLGSSFPWASTINTANNGYTFVNGTGAEYLYSGASLGAISNPDLKWETSEQTNFGLDVNFFKNKLSVSADYYKKTTKDLLIRPNILTSVGYTAPFINGGNVQNKGIELGINYNEKFGKDWGLGVSFNISHNKNEVTQINNTAQALAGAAYISMGSITRMAVGQPIGYFWGQRTAGIFQSQAEVDAYVFTNPTSGAVTKIQPNAKPGDLKFIDTNGDGVINDNDRTNIGDPNPKFISGLTINVNYKNFDLSIFGIGMFGHKVFNGNYRFDKTVSNMPATMLDYWSPSNTDAKFPRFVTTDPNRNYATVSNLLLEDGSFVRVKNIQLGYTLPQLLTQKVRLNGLRLFVAVDNAFTLTNYSGFDPEIGASSPLSLGIDRGVYPQARTFRFGVNVKL</sequence>
<evidence type="ECO:0000313" key="12">
    <source>
        <dbReference type="EMBL" id="SOD15293.1"/>
    </source>
</evidence>
<keyword evidence="3 8" id="KW-1134">Transmembrane beta strand</keyword>
<feature type="domain" description="TonB-dependent receptor-like beta-barrel" evidence="10">
    <location>
        <begin position="569"/>
        <end position="1107"/>
    </location>
</feature>
<dbReference type="Pfam" id="PF07715">
    <property type="entry name" value="Plug"/>
    <property type="match status" value="1"/>
</dbReference>
<accession>A0A286A060</accession>
<reference evidence="13" key="1">
    <citation type="submission" date="2017-09" db="EMBL/GenBank/DDBJ databases">
        <authorList>
            <person name="Varghese N."/>
            <person name="Submissions S."/>
        </authorList>
    </citation>
    <scope>NUCLEOTIDE SEQUENCE [LARGE SCALE GENOMIC DNA]</scope>
    <source>
        <strain evidence="13">CGMCC 1.12803</strain>
    </source>
</reference>
<evidence type="ECO:0000256" key="5">
    <source>
        <dbReference type="ARBA" id="ARBA00023077"/>
    </source>
</evidence>
<dbReference type="PROSITE" id="PS52016">
    <property type="entry name" value="TONB_DEPENDENT_REC_3"/>
    <property type="match status" value="1"/>
</dbReference>
<evidence type="ECO:0000256" key="8">
    <source>
        <dbReference type="PROSITE-ProRule" id="PRU01360"/>
    </source>
</evidence>
<dbReference type="NCBIfam" id="TIGR04057">
    <property type="entry name" value="SusC_RagA_signa"/>
    <property type="match status" value="1"/>
</dbReference>
<dbReference type="Pfam" id="PF00593">
    <property type="entry name" value="TonB_dep_Rec_b-barrel"/>
    <property type="match status" value="1"/>
</dbReference>
<dbReference type="Proteomes" id="UP000219281">
    <property type="component" value="Unassembled WGS sequence"/>
</dbReference>
<dbReference type="InterPro" id="IPR023996">
    <property type="entry name" value="TonB-dep_OMP_SusC/RagA"/>
</dbReference>
<dbReference type="Pfam" id="PF13715">
    <property type="entry name" value="CarbopepD_reg_2"/>
    <property type="match status" value="1"/>
</dbReference>
<evidence type="ECO:0000259" key="11">
    <source>
        <dbReference type="Pfam" id="PF07715"/>
    </source>
</evidence>
<gene>
    <name evidence="12" type="ORF">SAMN06297358_2280</name>
</gene>